<evidence type="ECO:0000256" key="6">
    <source>
        <dbReference type="ARBA" id="ARBA00022679"/>
    </source>
</evidence>
<dbReference type="GO" id="GO:0005524">
    <property type="term" value="F:ATP binding"/>
    <property type="evidence" value="ECO:0007669"/>
    <property type="project" value="UniProtKB-KW"/>
</dbReference>
<dbReference type="InterPro" id="IPR001789">
    <property type="entry name" value="Sig_transdc_resp-reg_receiver"/>
</dbReference>
<comment type="subcellular location">
    <subcellularLocation>
        <location evidence="2">Cell membrane</location>
        <topology evidence="2">Multi-pass membrane protein</topology>
    </subcellularLocation>
</comment>
<evidence type="ECO:0000313" key="22">
    <source>
        <dbReference type="Proteomes" id="UP000266292"/>
    </source>
</evidence>
<dbReference type="Pfam" id="PF13185">
    <property type="entry name" value="GAF_2"/>
    <property type="match status" value="1"/>
</dbReference>
<organism evidence="21 22">
    <name type="scientific">Pontibacter actiniarum</name>
    <dbReference type="NCBI Taxonomy" id="323450"/>
    <lineage>
        <taxon>Bacteria</taxon>
        <taxon>Pseudomonadati</taxon>
        <taxon>Bacteroidota</taxon>
        <taxon>Cytophagia</taxon>
        <taxon>Cytophagales</taxon>
        <taxon>Hymenobacteraceae</taxon>
        <taxon>Pontibacter</taxon>
    </lineage>
</organism>
<dbReference type="Proteomes" id="UP000266292">
    <property type="component" value="Chromosome"/>
</dbReference>
<dbReference type="CDD" id="cd16922">
    <property type="entry name" value="HATPase_EvgS-ArcB-TorS-like"/>
    <property type="match status" value="1"/>
</dbReference>
<dbReference type="SMART" id="SM00448">
    <property type="entry name" value="REC"/>
    <property type="match status" value="1"/>
</dbReference>
<evidence type="ECO:0000256" key="3">
    <source>
        <dbReference type="ARBA" id="ARBA00012438"/>
    </source>
</evidence>
<dbReference type="InterPro" id="IPR000014">
    <property type="entry name" value="PAS"/>
</dbReference>
<name>A0A1X9YTB8_9BACT</name>
<dbReference type="FunFam" id="1.10.287.130:FF:000004">
    <property type="entry name" value="Ethylene receptor 1"/>
    <property type="match status" value="1"/>
</dbReference>
<dbReference type="STRING" id="709015.GCA_000472485_02446"/>
<keyword evidence="8" id="KW-0547">Nucleotide-binding</keyword>
<evidence type="ECO:0000256" key="14">
    <source>
        <dbReference type="PROSITE-ProRule" id="PRU00110"/>
    </source>
</evidence>
<evidence type="ECO:0000256" key="1">
    <source>
        <dbReference type="ARBA" id="ARBA00000085"/>
    </source>
</evidence>
<dbReference type="CDD" id="cd00130">
    <property type="entry name" value="PAS"/>
    <property type="match status" value="5"/>
</dbReference>
<dbReference type="Gene3D" id="3.40.50.2300">
    <property type="match status" value="1"/>
</dbReference>
<dbReference type="Pfam" id="PF00072">
    <property type="entry name" value="Response_reg"/>
    <property type="match status" value="1"/>
</dbReference>
<dbReference type="SMART" id="SM00086">
    <property type="entry name" value="PAC"/>
    <property type="match status" value="5"/>
</dbReference>
<dbReference type="Pfam" id="PF00989">
    <property type="entry name" value="PAS"/>
    <property type="match status" value="2"/>
</dbReference>
<dbReference type="Pfam" id="PF00512">
    <property type="entry name" value="HisKA"/>
    <property type="match status" value="1"/>
</dbReference>
<keyword evidence="10" id="KW-0067">ATP-binding</keyword>
<dbReference type="PROSITE" id="PS50109">
    <property type="entry name" value="HIS_KIN"/>
    <property type="match status" value="1"/>
</dbReference>
<feature type="domain" description="Histidine kinase" evidence="16">
    <location>
        <begin position="1242"/>
        <end position="1463"/>
    </location>
</feature>
<dbReference type="PANTHER" id="PTHR45339:SF1">
    <property type="entry name" value="HYBRID SIGNAL TRANSDUCTION HISTIDINE KINASE J"/>
    <property type="match status" value="1"/>
</dbReference>
<dbReference type="CDD" id="cd00082">
    <property type="entry name" value="HisKA"/>
    <property type="match status" value="1"/>
</dbReference>
<dbReference type="InterPro" id="IPR011006">
    <property type="entry name" value="CheY-like_superfamily"/>
</dbReference>
<dbReference type="KEGG" id="pact:CA264_12075"/>
<feature type="domain" description="PAS" evidence="18">
    <location>
        <begin position="684"/>
        <end position="754"/>
    </location>
</feature>
<dbReference type="GO" id="GO:0000155">
    <property type="term" value="F:phosphorelay sensor kinase activity"/>
    <property type="evidence" value="ECO:0007669"/>
    <property type="project" value="InterPro"/>
</dbReference>
<dbReference type="SUPFAM" id="SSF55781">
    <property type="entry name" value="GAF domain-like"/>
    <property type="match status" value="2"/>
</dbReference>
<evidence type="ECO:0000259" key="20">
    <source>
        <dbReference type="PROSITE" id="PS50894"/>
    </source>
</evidence>
<dbReference type="InterPro" id="IPR036097">
    <property type="entry name" value="HisK_dim/P_sf"/>
</dbReference>
<dbReference type="InterPro" id="IPR001610">
    <property type="entry name" value="PAC"/>
</dbReference>
<feature type="modified residue" description="4-aspartylphosphate" evidence="15">
    <location>
        <position position="1540"/>
    </location>
</feature>
<dbReference type="SUPFAM" id="SSF47226">
    <property type="entry name" value="Histidine-containing phosphotransfer domain, HPT domain"/>
    <property type="match status" value="1"/>
</dbReference>
<proteinExistence type="predicted"/>
<dbReference type="SUPFAM" id="SSF52172">
    <property type="entry name" value="CheY-like"/>
    <property type="match status" value="1"/>
</dbReference>
<dbReference type="InterPro" id="IPR036641">
    <property type="entry name" value="HPT_dom_sf"/>
</dbReference>
<evidence type="ECO:0000259" key="18">
    <source>
        <dbReference type="PROSITE" id="PS50112"/>
    </source>
</evidence>
<dbReference type="InterPro" id="IPR000700">
    <property type="entry name" value="PAS-assoc_C"/>
</dbReference>
<dbReference type="InterPro" id="IPR003018">
    <property type="entry name" value="GAF"/>
</dbReference>
<dbReference type="PROSITE" id="PS50894">
    <property type="entry name" value="HPT"/>
    <property type="match status" value="1"/>
</dbReference>
<dbReference type="NCBIfam" id="TIGR00229">
    <property type="entry name" value="sensory_box"/>
    <property type="match status" value="4"/>
</dbReference>
<dbReference type="Gene3D" id="3.30.565.10">
    <property type="entry name" value="Histidine kinase-like ATPase, C-terminal domain"/>
    <property type="match status" value="1"/>
</dbReference>
<protein>
    <recommendedName>
        <fullName evidence="3">histidine kinase</fullName>
        <ecNumber evidence="3">2.7.13.3</ecNumber>
    </recommendedName>
</protein>
<evidence type="ECO:0000256" key="11">
    <source>
        <dbReference type="ARBA" id="ARBA00022989"/>
    </source>
</evidence>
<dbReference type="InterPro" id="IPR036890">
    <property type="entry name" value="HATPase_C_sf"/>
</dbReference>
<evidence type="ECO:0000256" key="13">
    <source>
        <dbReference type="ARBA" id="ARBA00023136"/>
    </source>
</evidence>
<dbReference type="Gene3D" id="3.30.450.40">
    <property type="match status" value="2"/>
</dbReference>
<dbReference type="InterPro" id="IPR035965">
    <property type="entry name" value="PAS-like_dom_sf"/>
</dbReference>
<dbReference type="SMART" id="SM00065">
    <property type="entry name" value="GAF"/>
    <property type="match status" value="1"/>
</dbReference>
<gene>
    <name evidence="21" type="ORF">CA264_12075</name>
</gene>
<evidence type="ECO:0000256" key="5">
    <source>
        <dbReference type="ARBA" id="ARBA00022553"/>
    </source>
</evidence>
<evidence type="ECO:0000256" key="9">
    <source>
        <dbReference type="ARBA" id="ARBA00022777"/>
    </source>
</evidence>
<dbReference type="FunFam" id="3.30.565.10:FF:000010">
    <property type="entry name" value="Sensor histidine kinase RcsC"/>
    <property type="match status" value="1"/>
</dbReference>
<evidence type="ECO:0000256" key="4">
    <source>
        <dbReference type="ARBA" id="ARBA00022475"/>
    </source>
</evidence>
<accession>A0A1X9YTB8</accession>
<dbReference type="Pfam" id="PF02518">
    <property type="entry name" value="HATPase_c"/>
    <property type="match status" value="1"/>
</dbReference>
<feature type="domain" description="PAC" evidence="19">
    <location>
        <begin position="631"/>
        <end position="683"/>
    </location>
</feature>
<dbReference type="SMART" id="SM00388">
    <property type="entry name" value="HisKA"/>
    <property type="match status" value="1"/>
</dbReference>
<evidence type="ECO:0000259" key="17">
    <source>
        <dbReference type="PROSITE" id="PS50110"/>
    </source>
</evidence>
<feature type="domain" description="HPt" evidence="20">
    <location>
        <begin position="1644"/>
        <end position="1740"/>
    </location>
</feature>
<dbReference type="Gene3D" id="1.10.287.130">
    <property type="match status" value="1"/>
</dbReference>
<evidence type="ECO:0000256" key="12">
    <source>
        <dbReference type="ARBA" id="ARBA00023012"/>
    </source>
</evidence>
<dbReference type="InterPro" id="IPR005467">
    <property type="entry name" value="His_kinase_dom"/>
</dbReference>
<keyword evidence="13" id="KW-0472">Membrane</keyword>
<feature type="domain" description="PAC" evidence="19">
    <location>
        <begin position="1172"/>
        <end position="1224"/>
    </location>
</feature>
<feature type="domain" description="PAS" evidence="18">
    <location>
        <begin position="1100"/>
        <end position="1174"/>
    </location>
</feature>
<evidence type="ECO:0000256" key="15">
    <source>
        <dbReference type="PROSITE-ProRule" id="PRU00169"/>
    </source>
</evidence>
<dbReference type="SUPFAM" id="SSF55874">
    <property type="entry name" value="ATPase domain of HSP90 chaperone/DNA topoisomerase II/histidine kinase"/>
    <property type="match status" value="1"/>
</dbReference>
<dbReference type="OrthoDB" id="9797097at2"/>
<evidence type="ECO:0000256" key="2">
    <source>
        <dbReference type="ARBA" id="ARBA00004651"/>
    </source>
</evidence>
<dbReference type="Pfam" id="PF13426">
    <property type="entry name" value="PAS_9"/>
    <property type="match status" value="3"/>
</dbReference>
<dbReference type="InterPro" id="IPR004358">
    <property type="entry name" value="Sig_transdc_His_kin-like_C"/>
</dbReference>
<comment type="catalytic activity">
    <reaction evidence="1">
        <text>ATP + protein L-histidine = ADP + protein N-phospho-L-histidine.</text>
        <dbReference type="EC" id="2.7.13.3"/>
    </reaction>
</comment>
<keyword evidence="9" id="KW-0418">Kinase</keyword>
<feature type="domain" description="PAS" evidence="18">
    <location>
        <begin position="137"/>
        <end position="188"/>
    </location>
</feature>
<dbReference type="EMBL" id="CP021235">
    <property type="protein sequence ID" value="ARS36107.1"/>
    <property type="molecule type" value="Genomic_DNA"/>
</dbReference>
<keyword evidence="22" id="KW-1185">Reference proteome</keyword>
<dbReference type="SUPFAM" id="SSF55785">
    <property type="entry name" value="PYP-like sensor domain (PAS domain)"/>
    <property type="match status" value="6"/>
</dbReference>
<dbReference type="Gene3D" id="3.30.450.20">
    <property type="entry name" value="PAS domain"/>
    <property type="match status" value="6"/>
</dbReference>
<dbReference type="InterPro" id="IPR013767">
    <property type="entry name" value="PAS_fold"/>
</dbReference>
<keyword evidence="12" id="KW-0902">Two-component regulatory system</keyword>
<dbReference type="SMART" id="SM00091">
    <property type="entry name" value="PAS"/>
    <property type="match status" value="6"/>
</dbReference>
<dbReference type="GO" id="GO:0005886">
    <property type="term" value="C:plasma membrane"/>
    <property type="evidence" value="ECO:0007669"/>
    <property type="project" value="UniProtKB-SubCell"/>
</dbReference>
<dbReference type="SUPFAM" id="SSF47384">
    <property type="entry name" value="Homodimeric domain of signal transducing histidine kinase"/>
    <property type="match status" value="1"/>
</dbReference>
<keyword evidence="11" id="KW-1133">Transmembrane helix</keyword>
<dbReference type="InterPro" id="IPR008207">
    <property type="entry name" value="Sig_transdc_His_kin_Hpt_dom"/>
</dbReference>
<feature type="domain" description="PAS" evidence="18">
    <location>
        <begin position="556"/>
        <end position="627"/>
    </location>
</feature>
<evidence type="ECO:0000313" key="21">
    <source>
        <dbReference type="EMBL" id="ARS36107.1"/>
    </source>
</evidence>
<sequence length="1740" mass="199104">MPYIPSRLQDEKAGQLASSLLQVLVQLAKPSHGVVVALPTGQVLSANAQTINYKPTDSDFNTTRHLRSLLGVSPERFQTILDELHQQRKYTGAVEYNATAHCSSYTYSCRMVHFQEEVFICVELASIGQATALLPYDGDSYHEVFEANSEPMFLLDCEGNFIDINHAASLLIKVQKEQLSGSSIFRTFELNLFERVALKGQIQQALHTGKQKFEWWLHENNHELLPVEVTLQKGKFKGEDVLYGSVKNLNELIDSEQDIRFRNHQLEFVNQLITNLSTSDSQHEVLHNTLDELLEKSDITGGCVYTYSELESTAQLSYSAGQVGDTGLPEEVGFDPELIEQLHTSKRKALKRLQEHLHVHLNRKLTVVPITTDRQVLAFILVWPGNETRMSQSFVALLDFIGTAIGNYIARHQLQKQLIRTEDKYKMLFESSYDAILLFKDGIVVECNDKAIEFFRCTREDLIGKSPKDYSPEFQPDGQNSVEKTERLMRDLLTTGRSVTFEWKNRRKDGTLFDTEITVNRLILDGEYYVQAFKRDITQRKLAQQARRREEVLRESMDQFRNFLDKVNLIYYSLDKKGNIAFANNYFMKYVEYTEEEMIGQNFYELLVPKHDRAQRLQDFHKAMETKHLSSYYERDVVTKSGQLKTIRWNCMFEYNQEGEVTGLTSVGKDMTDKRIAMEALKDNKIRLQDLFDNAHDLIQNISVDNKFIFVNKAWKDRLGYTDQDIESLTLNDIVHPYYKAKLIYQLRNLYKGENVNKIETVFLTKAGKPVHLIGSITCSWQDDRPVATRAILHDITDRIKAERLQKVYYSIANLAISSKDLNSLYSAIHRELSKIIETRNIYIALCDNEHKFLNFVYLVDQFIDKASKSQVKRPFSVGLSEYIIETGKPLYMQKQELLELASREGFTVHGATPEVILCSPLAIGERIIGVITLQDYQNPDAYVHTDIEILHFISNQVALAIERKRNEEQINTQNARLNAIFESGTHHMWSLNRHYELTSFNRNFAQAFESRNSRQLEQFTPINDDSMVHESSYAFWEDKYKQAFAGQPQHFEIQLKYPESWREVYLNPIYLEDGSFEEVSGIALDITDKKKSQLALAENEEKFRRIFESFQDVYYRSSLEDGTLELISPSITQLLGYEEHEVLGQSTLLFYTNPEDQTRIRQLVAAEHTVRDIEVEMVCKDGTPKTIVLDAKLVYNEHGVPVAMEGVARDVSELKRTQIALLTAKEEAENLLKVKTQFLANMSHELRTPMNGIIGMIDLLSQINTDPEQSEYIDTLRKSSDALLAILNDILDLSKIQAGKLVLHESGVDLHETLDKIHSLFVNRAQQKDLTFTYAIDPNVPRHVVTDETRLLQVLSNLTSNAIKFTNAGEVSIHVGAEQLDRKHFRLHVRVKDSGIGISPEGQELLFNDFTQLDNSSTKTFGGTGLGLAISRQLTHLLGGDIGVESIPGDGSVFWFNIKVRLASTLEVEQQQLRQQQQLQEVESLTYTPYVLLVDDNQINQKVAQKQLERLGCITEIASNGYEAIERATTKKYNIIFMDIQMPEMDGVTATKHIKEQLGSACPPIVAMTAYSMKDDAAKFMGQGMDDYVSKPVKSSDLHAMISKWENTTWHAAPETEEEAPDTETGEPIIDLAVVEQLKQIGGEDFTKQLYTEFEEEAAELIAEAKKELSVQHYKGILSTLHQLKGTGFTLGINPLAELAKQLEHDIKNEHLEYIDENFSKLQMQYENYRKSYKDIIFS</sequence>
<dbReference type="GO" id="GO:0006355">
    <property type="term" value="P:regulation of DNA-templated transcription"/>
    <property type="evidence" value="ECO:0007669"/>
    <property type="project" value="InterPro"/>
</dbReference>
<evidence type="ECO:0000256" key="10">
    <source>
        <dbReference type="ARBA" id="ARBA00022840"/>
    </source>
</evidence>
<evidence type="ECO:0000256" key="7">
    <source>
        <dbReference type="ARBA" id="ARBA00022692"/>
    </source>
</evidence>
<feature type="domain" description="Response regulatory" evidence="17">
    <location>
        <begin position="1491"/>
        <end position="1607"/>
    </location>
</feature>
<keyword evidence="6" id="KW-0808">Transferase</keyword>
<dbReference type="CDD" id="cd17546">
    <property type="entry name" value="REC_hyHK_CKI1_RcsC-like"/>
    <property type="match status" value="1"/>
</dbReference>
<dbReference type="PROSITE" id="PS50112">
    <property type="entry name" value="PAS"/>
    <property type="match status" value="4"/>
</dbReference>
<keyword evidence="7" id="KW-0812">Transmembrane</keyword>
<dbReference type="InterPro" id="IPR003661">
    <property type="entry name" value="HisK_dim/P_dom"/>
</dbReference>
<dbReference type="PROSITE" id="PS50113">
    <property type="entry name" value="PAC"/>
    <property type="match status" value="2"/>
</dbReference>
<reference evidence="22" key="1">
    <citation type="submission" date="2017-05" db="EMBL/GenBank/DDBJ databases">
        <authorList>
            <person name="Ray J."/>
            <person name="Price M."/>
            <person name="Deutschbauer A."/>
        </authorList>
    </citation>
    <scope>NUCLEOTIDE SEQUENCE [LARGE SCALE GENOMIC DNA]</scope>
    <source>
        <strain evidence="22">DSM 19842</strain>
    </source>
</reference>
<dbReference type="Pfam" id="PF01627">
    <property type="entry name" value="Hpt"/>
    <property type="match status" value="1"/>
</dbReference>
<evidence type="ECO:0000259" key="19">
    <source>
        <dbReference type="PROSITE" id="PS50113"/>
    </source>
</evidence>
<keyword evidence="5 15" id="KW-0597">Phosphoprotein</keyword>
<feature type="modified residue" description="Phosphohistidine" evidence="14">
    <location>
        <position position="1683"/>
    </location>
</feature>
<evidence type="ECO:0000259" key="16">
    <source>
        <dbReference type="PROSITE" id="PS50109"/>
    </source>
</evidence>
<dbReference type="PRINTS" id="PR00344">
    <property type="entry name" value="BCTRLSENSOR"/>
</dbReference>
<dbReference type="PANTHER" id="PTHR45339">
    <property type="entry name" value="HYBRID SIGNAL TRANSDUCTION HISTIDINE KINASE J"/>
    <property type="match status" value="1"/>
</dbReference>
<keyword evidence="4" id="KW-1003">Cell membrane</keyword>
<dbReference type="PROSITE" id="PS50110">
    <property type="entry name" value="RESPONSE_REGULATORY"/>
    <property type="match status" value="1"/>
</dbReference>
<dbReference type="SMART" id="SM00387">
    <property type="entry name" value="HATPase_c"/>
    <property type="match status" value="1"/>
</dbReference>
<dbReference type="Gene3D" id="1.20.120.160">
    <property type="entry name" value="HPT domain"/>
    <property type="match status" value="1"/>
</dbReference>
<dbReference type="InterPro" id="IPR029016">
    <property type="entry name" value="GAF-like_dom_sf"/>
</dbReference>
<dbReference type="RefSeq" id="WP_025607487.1">
    <property type="nucleotide sequence ID" value="NZ_CP021235.1"/>
</dbReference>
<evidence type="ECO:0000256" key="8">
    <source>
        <dbReference type="ARBA" id="ARBA00022741"/>
    </source>
</evidence>
<dbReference type="EC" id="2.7.13.3" evidence="3"/>
<dbReference type="InterPro" id="IPR003594">
    <property type="entry name" value="HATPase_dom"/>
</dbReference>